<evidence type="ECO:0000313" key="2">
    <source>
        <dbReference type="Proteomes" id="UP000195402"/>
    </source>
</evidence>
<comment type="caution">
    <text evidence="1">The sequence shown here is derived from an EMBL/GenBank/DDBJ whole genome shotgun (WGS) entry which is preliminary data.</text>
</comment>
<proteinExistence type="predicted"/>
<reference evidence="1 2" key="1">
    <citation type="journal article" date="2017" name="Mol. Plant">
        <title>The Genome of Medicinal Plant Macleaya cordata Provides New Insights into Benzylisoquinoline Alkaloids Metabolism.</title>
        <authorList>
            <person name="Liu X."/>
            <person name="Liu Y."/>
            <person name="Huang P."/>
            <person name="Ma Y."/>
            <person name="Qing Z."/>
            <person name="Tang Q."/>
            <person name="Cao H."/>
            <person name="Cheng P."/>
            <person name="Zheng Y."/>
            <person name="Yuan Z."/>
            <person name="Zhou Y."/>
            <person name="Liu J."/>
            <person name="Tang Z."/>
            <person name="Zhuo Y."/>
            <person name="Zhang Y."/>
            <person name="Yu L."/>
            <person name="Huang J."/>
            <person name="Yang P."/>
            <person name="Peng Q."/>
            <person name="Zhang J."/>
            <person name="Jiang W."/>
            <person name="Zhang Z."/>
            <person name="Lin K."/>
            <person name="Ro D.K."/>
            <person name="Chen X."/>
            <person name="Xiong X."/>
            <person name="Shang Y."/>
            <person name="Huang S."/>
            <person name="Zeng J."/>
        </authorList>
    </citation>
    <scope>NUCLEOTIDE SEQUENCE [LARGE SCALE GENOMIC DNA]</scope>
    <source>
        <strain evidence="2">cv. BLH2017</strain>
        <tissue evidence="1">Root</tissue>
    </source>
</reference>
<dbReference type="AlphaFoldDB" id="A0A200RDF4"/>
<name>A0A200RDF4_MACCD</name>
<dbReference type="Proteomes" id="UP000195402">
    <property type="component" value="Unassembled WGS sequence"/>
</dbReference>
<keyword evidence="2" id="KW-1185">Reference proteome</keyword>
<sequence>MNGRRGGGGDAAITTVMVAANTNGGRERNISESSVAAFNHIIKHIVNHNVLAFKIILVHVQPS</sequence>
<protein>
    <submittedName>
        <fullName evidence="1">Uncharacterized protein</fullName>
    </submittedName>
</protein>
<evidence type="ECO:0000313" key="1">
    <source>
        <dbReference type="EMBL" id="OVA20726.1"/>
    </source>
</evidence>
<dbReference type="EMBL" id="MVGT01000057">
    <property type="protein sequence ID" value="OVA20726.1"/>
    <property type="molecule type" value="Genomic_DNA"/>
</dbReference>
<gene>
    <name evidence="1" type="ORF">BVC80_887g4</name>
</gene>
<organism evidence="1 2">
    <name type="scientific">Macleaya cordata</name>
    <name type="common">Five-seeded plume-poppy</name>
    <name type="synonym">Bocconia cordata</name>
    <dbReference type="NCBI Taxonomy" id="56857"/>
    <lineage>
        <taxon>Eukaryota</taxon>
        <taxon>Viridiplantae</taxon>
        <taxon>Streptophyta</taxon>
        <taxon>Embryophyta</taxon>
        <taxon>Tracheophyta</taxon>
        <taxon>Spermatophyta</taxon>
        <taxon>Magnoliopsida</taxon>
        <taxon>Ranunculales</taxon>
        <taxon>Papaveraceae</taxon>
        <taxon>Papaveroideae</taxon>
        <taxon>Macleaya</taxon>
    </lineage>
</organism>
<dbReference type="InParanoid" id="A0A200RDF4"/>
<accession>A0A200RDF4</accession>